<evidence type="ECO:0000313" key="3">
    <source>
        <dbReference type="Proteomes" id="UP000091979"/>
    </source>
</evidence>
<dbReference type="PATRIC" id="fig|1560234.3.peg.311"/>
<organism evidence="2 3">
    <name type="scientific">Halodesulfovibrio spirochaetisodalis</name>
    <dbReference type="NCBI Taxonomy" id="1560234"/>
    <lineage>
        <taxon>Bacteria</taxon>
        <taxon>Pseudomonadati</taxon>
        <taxon>Thermodesulfobacteriota</taxon>
        <taxon>Desulfovibrionia</taxon>
        <taxon>Desulfovibrionales</taxon>
        <taxon>Desulfovibrionaceae</taxon>
        <taxon>Halodesulfovibrio</taxon>
    </lineage>
</organism>
<dbReference type="EMBL" id="JXMS01000010">
    <property type="protein sequence ID" value="OBQ52405.1"/>
    <property type="molecule type" value="Genomic_DNA"/>
</dbReference>
<dbReference type="AlphaFoldDB" id="A0A1B7XE21"/>
<dbReference type="STRING" id="1560234.SP90_07460"/>
<evidence type="ECO:0000313" key="2">
    <source>
        <dbReference type="EMBL" id="OBQ52405.1"/>
    </source>
</evidence>
<feature type="region of interest" description="Disordered" evidence="1">
    <location>
        <begin position="170"/>
        <end position="193"/>
    </location>
</feature>
<keyword evidence="3" id="KW-1185">Reference proteome</keyword>
<sequence length="193" mass="21667">MVKLGKILLLLVTAVIVVGCGSRLNPETRMYTVYGTSKFKLPEGYEKVGNVSVNVEPQTWESGAFPYQTFNTTVFGQGESYILSQTMNVSGNRYFVRPLKGSTASRWGTGWRSGSYQLDTGNTSLEYRRYLDYIKSTGHPVAPGYKVDVYDRLIGRKVIARVMVLSPDKVSGRPPAPEARDLYTLDRDDFRSR</sequence>
<dbReference type="PROSITE" id="PS51257">
    <property type="entry name" value="PROKAR_LIPOPROTEIN"/>
    <property type="match status" value="1"/>
</dbReference>
<evidence type="ECO:0000256" key="1">
    <source>
        <dbReference type="SAM" id="MobiDB-lite"/>
    </source>
</evidence>
<dbReference type="Proteomes" id="UP000091979">
    <property type="component" value="Unassembled WGS sequence"/>
</dbReference>
<gene>
    <name evidence="2" type="ORF">SP90_07460</name>
</gene>
<dbReference type="OrthoDB" id="5464791at2"/>
<protein>
    <submittedName>
        <fullName evidence="2">Uncharacterized protein</fullName>
    </submittedName>
</protein>
<feature type="compositionally biased region" description="Basic and acidic residues" evidence="1">
    <location>
        <begin position="178"/>
        <end position="193"/>
    </location>
</feature>
<accession>A0A1B7XE21</accession>
<comment type="caution">
    <text evidence="2">The sequence shown here is derived from an EMBL/GenBank/DDBJ whole genome shotgun (WGS) entry which is preliminary data.</text>
</comment>
<name>A0A1B7XE21_9BACT</name>
<proteinExistence type="predicted"/>
<dbReference type="RefSeq" id="WP_066854165.1">
    <property type="nucleotide sequence ID" value="NZ_JXMS01000010.1"/>
</dbReference>
<reference evidence="2 3" key="1">
    <citation type="submission" date="2015-01" db="EMBL/GenBank/DDBJ databases">
        <title>Desulfovibrio sp. JC271 draft genome sequence.</title>
        <authorList>
            <person name="Shivani Y."/>
            <person name="Subhash Y."/>
            <person name="Sasikala C."/>
            <person name="Ramana C.V."/>
        </authorList>
    </citation>
    <scope>NUCLEOTIDE SEQUENCE [LARGE SCALE GENOMIC DNA]</scope>
    <source>
        <strain evidence="2 3">JC271</strain>
    </source>
</reference>